<reference evidence="8 9" key="1">
    <citation type="submission" date="2015-12" db="EMBL/GenBank/DDBJ databases">
        <title>Dictyostelia acquired genes for synthesis and detection of signals that induce cell-type specialization by lateral gene transfer from prokaryotes.</title>
        <authorList>
            <person name="Gloeckner G."/>
            <person name="Schaap P."/>
        </authorList>
    </citation>
    <scope>NUCLEOTIDE SEQUENCE [LARGE SCALE GENOMIC DNA]</scope>
    <source>
        <strain evidence="8 9">TK</strain>
    </source>
</reference>
<feature type="domain" description="Hydroxymethylglutaryl-coenzyme A synthase N-terminal" evidence="6">
    <location>
        <begin position="7"/>
        <end position="179"/>
    </location>
</feature>
<gene>
    <name evidence="8" type="ORF">DLAC_07036</name>
</gene>
<comment type="similarity">
    <text evidence="1 5">Belongs to the thiolase-like superfamily. HMG-CoA synthase family.</text>
</comment>
<dbReference type="EC" id="2.3.3.10" evidence="5"/>
<dbReference type="InterPro" id="IPR013528">
    <property type="entry name" value="HMG_CoA_synth_N"/>
</dbReference>
<keyword evidence="2 5" id="KW-0808">Transferase</keyword>
<keyword evidence="5" id="KW-0752">Steroid biosynthesis</keyword>
<dbReference type="PANTHER" id="PTHR43323">
    <property type="entry name" value="3-HYDROXY-3-METHYLGLUTARYL COENZYME A SYNTHASE"/>
    <property type="match status" value="1"/>
</dbReference>
<dbReference type="OMA" id="ARNGNMY"/>
<evidence type="ECO:0000259" key="7">
    <source>
        <dbReference type="Pfam" id="PF08540"/>
    </source>
</evidence>
<sequence length="467" mass="52876">MLERVLPKNVGILGIDIYFPQRYVNQSELEQFDKVPSGKYTIGLGQENMAFVGDREDIVSMCMSSVHTLMSKYSISYDQIGRLEVGTETLIDKSKSIKSCLMTMFQEHGNTSIEGVDTINACYGGTNALFNSVQWVESSYWDGRRLALVVTGDIAVYSKGPARPTGGAGVITMLIGPNASIVMEPSLRGVHMENVYDFYKPHMDSEYPMVDGKLSIDCFIRALDISYHQYRKQFQNRHNQNFTIDEHADFVIFHTPYNRLVQKAFARLIYNDFLHSSKSRQKYQKYLQKFESLALSKESFGNVELDKASLEASKEEYKVKVLPSTLLSKQLGNSYCASTYASLLSLISTKASQLQGKRILVFSYGSGLASSFFSFSVDNNNNPKFSSESIRSLSSIPIRLQARIKSTPQKFISALELRENLSKRKELSYQPVDSIDHLLPGTFYLESIDKNAIRYYKLKEDLFTSKL</sequence>
<evidence type="ECO:0000256" key="4">
    <source>
        <dbReference type="PIRSR" id="PIRSR610122-2"/>
    </source>
</evidence>
<dbReference type="FunCoup" id="A0A151ZE52">
    <property type="interactions" value="449"/>
</dbReference>
<name>A0A151ZE52_TIELA</name>
<evidence type="ECO:0000256" key="2">
    <source>
        <dbReference type="ARBA" id="ARBA00022679"/>
    </source>
</evidence>
<feature type="active site" description="Proton donor/acceptor" evidence="3">
    <location>
        <position position="88"/>
    </location>
</feature>
<dbReference type="STRING" id="361077.A0A151ZE52"/>
<keyword evidence="5" id="KW-0753">Steroid metabolism</keyword>
<keyword evidence="5" id="KW-0444">Lipid biosynthesis</keyword>
<feature type="active site" description="Acyl-thioester intermediate" evidence="3">
    <location>
        <position position="122"/>
    </location>
</feature>
<comment type="caution">
    <text evidence="8">The sequence shown here is derived from an EMBL/GenBank/DDBJ whole genome shotgun (WGS) entry which is preliminary data.</text>
</comment>
<accession>A0A151ZE52</accession>
<feature type="domain" description="Hydroxymethylglutaryl-coenzyme A synthase C-terminal" evidence="7">
    <location>
        <begin position="181"/>
        <end position="459"/>
    </location>
</feature>
<dbReference type="GO" id="GO:0016126">
    <property type="term" value="P:sterol biosynthetic process"/>
    <property type="evidence" value="ECO:0007669"/>
    <property type="project" value="UniProtKB-KW"/>
</dbReference>
<dbReference type="InParanoid" id="A0A151ZE52"/>
<protein>
    <recommendedName>
        <fullName evidence="5">Hydroxymethylglutaryl-CoA synthase</fullName>
        <shortName evidence="5">HMG-CoA synthase</shortName>
        <ecNumber evidence="5">2.3.3.10</ecNumber>
    </recommendedName>
    <alternativeName>
        <fullName evidence="5">3-hydroxy-3-methylglutaryl coenzyme A synthase</fullName>
    </alternativeName>
</protein>
<dbReference type="Pfam" id="PF08540">
    <property type="entry name" value="HMG_CoA_synt_C"/>
    <property type="match status" value="1"/>
</dbReference>
<dbReference type="GO" id="GO:0006084">
    <property type="term" value="P:acetyl-CoA metabolic process"/>
    <property type="evidence" value="ECO:0007669"/>
    <property type="project" value="InterPro"/>
</dbReference>
<keyword evidence="5" id="KW-0443">Lipid metabolism</keyword>
<feature type="active site" description="Proton donor/acceptor" evidence="3">
    <location>
        <position position="254"/>
    </location>
</feature>
<dbReference type="Gene3D" id="3.40.47.10">
    <property type="match status" value="1"/>
</dbReference>
<evidence type="ECO:0000256" key="3">
    <source>
        <dbReference type="PIRSR" id="PIRSR610122-1"/>
    </source>
</evidence>
<dbReference type="FunFam" id="3.40.47.10:FF:000008">
    <property type="entry name" value="3-hydroxy-3-methylglutaryl coenzyme A synthase"/>
    <property type="match status" value="1"/>
</dbReference>
<dbReference type="AlphaFoldDB" id="A0A151ZE52"/>
<dbReference type="CDD" id="cd00827">
    <property type="entry name" value="init_cond_enzymes"/>
    <property type="match status" value="1"/>
</dbReference>
<dbReference type="GO" id="GO:0004421">
    <property type="term" value="F:hydroxymethylglutaryl-CoA synthase activity"/>
    <property type="evidence" value="ECO:0007669"/>
    <property type="project" value="UniProtKB-EC"/>
</dbReference>
<dbReference type="EMBL" id="LODT01000031">
    <property type="protein sequence ID" value="KYQ92190.1"/>
    <property type="molecule type" value="Genomic_DNA"/>
</dbReference>
<dbReference type="InterPro" id="IPR013746">
    <property type="entry name" value="HMG_CoA_synt_C_dom"/>
</dbReference>
<dbReference type="Proteomes" id="UP000076078">
    <property type="component" value="Unassembled WGS sequence"/>
</dbReference>
<comment type="catalytic activity">
    <reaction evidence="5">
        <text>acetoacetyl-CoA + acetyl-CoA + H2O = (3S)-3-hydroxy-3-methylglutaryl-CoA + CoA + H(+)</text>
        <dbReference type="Rhea" id="RHEA:10188"/>
        <dbReference type="ChEBI" id="CHEBI:15377"/>
        <dbReference type="ChEBI" id="CHEBI:15378"/>
        <dbReference type="ChEBI" id="CHEBI:43074"/>
        <dbReference type="ChEBI" id="CHEBI:57286"/>
        <dbReference type="ChEBI" id="CHEBI:57287"/>
        <dbReference type="ChEBI" id="CHEBI:57288"/>
        <dbReference type="EC" id="2.3.3.10"/>
    </reaction>
</comment>
<evidence type="ECO:0000256" key="5">
    <source>
        <dbReference type="RuleBase" id="RU364071"/>
    </source>
</evidence>
<evidence type="ECO:0000313" key="8">
    <source>
        <dbReference type="EMBL" id="KYQ92190.1"/>
    </source>
</evidence>
<feature type="binding site" evidence="4">
    <location>
        <position position="215"/>
    </location>
    <ligand>
        <name>CoA</name>
        <dbReference type="ChEBI" id="CHEBI:57287"/>
    </ligand>
</feature>
<keyword evidence="5" id="KW-0756">Sterol biosynthesis</keyword>
<feature type="binding site" evidence="4">
    <location>
        <position position="263"/>
    </location>
    <ligand>
        <name>CoA</name>
        <dbReference type="ChEBI" id="CHEBI:57287"/>
    </ligand>
</feature>
<dbReference type="SUPFAM" id="SSF53901">
    <property type="entry name" value="Thiolase-like"/>
    <property type="match status" value="2"/>
</dbReference>
<proteinExistence type="inferred from homology"/>
<dbReference type="GO" id="GO:0010142">
    <property type="term" value="P:farnesyl diphosphate biosynthetic process, mevalonate pathway"/>
    <property type="evidence" value="ECO:0007669"/>
    <property type="project" value="InterPro"/>
</dbReference>
<dbReference type="UniPathway" id="UPA00058">
    <property type="reaction ID" value="UER00102"/>
</dbReference>
<keyword evidence="5" id="KW-1207">Sterol metabolism</keyword>
<dbReference type="Pfam" id="PF01154">
    <property type="entry name" value="HMG_CoA_synt_N"/>
    <property type="match status" value="1"/>
</dbReference>
<evidence type="ECO:0000259" key="6">
    <source>
        <dbReference type="Pfam" id="PF01154"/>
    </source>
</evidence>
<comment type="pathway">
    <text evidence="5">Metabolic intermediate biosynthesis; (R)-mevalonate biosynthesis; (R)-mevalonate from acetyl-CoA: step 2/3.</text>
</comment>
<dbReference type="NCBIfam" id="TIGR01833">
    <property type="entry name" value="HMG-CoA-S_euk"/>
    <property type="match status" value="1"/>
</dbReference>
<keyword evidence="9" id="KW-1185">Reference proteome</keyword>
<organism evidence="8 9">
    <name type="scientific">Tieghemostelium lacteum</name>
    <name type="common">Slime mold</name>
    <name type="synonym">Dictyostelium lacteum</name>
    <dbReference type="NCBI Taxonomy" id="361077"/>
    <lineage>
        <taxon>Eukaryota</taxon>
        <taxon>Amoebozoa</taxon>
        <taxon>Evosea</taxon>
        <taxon>Eumycetozoa</taxon>
        <taxon>Dictyostelia</taxon>
        <taxon>Dictyosteliales</taxon>
        <taxon>Raperosteliaceae</taxon>
        <taxon>Tieghemostelium</taxon>
    </lineage>
</organism>
<dbReference type="InterPro" id="IPR016039">
    <property type="entry name" value="Thiolase-like"/>
</dbReference>
<evidence type="ECO:0000256" key="1">
    <source>
        <dbReference type="ARBA" id="ARBA00007061"/>
    </source>
</evidence>
<comment type="function">
    <text evidence="5">Catalyzes the condensation of acetyl-CoA with acetoacetyl-CoA to form HMG-CoA.</text>
</comment>
<dbReference type="OrthoDB" id="1269963at2759"/>
<dbReference type="PANTHER" id="PTHR43323:SF2">
    <property type="entry name" value="HYDROXYMETHYLGLUTARYL-COA SYNTHASE"/>
    <property type="match status" value="1"/>
</dbReference>
<evidence type="ECO:0000313" key="9">
    <source>
        <dbReference type="Proteomes" id="UP000076078"/>
    </source>
</evidence>
<dbReference type="InterPro" id="IPR010122">
    <property type="entry name" value="HMG_CoA_synthase_euk"/>
</dbReference>